<evidence type="ECO:0000256" key="1">
    <source>
        <dbReference type="SAM" id="MobiDB-lite"/>
    </source>
</evidence>
<name>A0A367ZPG0_9BACT</name>
<keyword evidence="2" id="KW-0732">Signal</keyword>
<feature type="compositionally biased region" description="Pro residues" evidence="1">
    <location>
        <begin position="27"/>
        <end position="36"/>
    </location>
</feature>
<dbReference type="EMBL" id="QOQW01000009">
    <property type="protein sequence ID" value="RCK79926.1"/>
    <property type="molecule type" value="Genomic_DNA"/>
</dbReference>
<evidence type="ECO:0000313" key="4">
    <source>
        <dbReference type="Proteomes" id="UP000252355"/>
    </source>
</evidence>
<feature type="compositionally biased region" description="Low complexity" evidence="1">
    <location>
        <begin position="61"/>
        <end position="83"/>
    </location>
</feature>
<dbReference type="Proteomes" id="UP000252355">
    <property type="component" value="Unassembled WGS sequence"/>
</dbReference>
<accession>A0A367ZPG0</accession>
<evidence type="ECO:0000313" key="3">
    <source>
        <dbReference type="EMBL" id="RCK79926.1"/>
    </source>
</evidence>
<organism evidence="3 4">
    <name type="scientific">Candidatus Ozemobacter sibiricus</name>
    <dbReference type="NCBI Taxonomy" id="2268124"/>
    <lineage>
        <taxon>Bacteria</taxon>
        <taxon>Candidatus Ozemobacteria</taxon>
        <taxon>Candidatus Ozemobacterales</taxon>
        <taxon>Candidatus Ozemobacteraceae</taxon>
        <taxon>Candidatus Ozemobacter</taxon>
    </lineage>
</organism>
<protein>
    <submittedName>
        <fullName evidence="3">Uncharacterized protein</fullName>
    </submittedName>
</protein>
<feature type="chain" id="PRO_5016671725" evidence="2">
    <location>
        <begin position="24"/>
        <end position="271"/>
    </location>
</feature>
<dbReference type="Gene3D" id="3.55.50.30">
    <property type="match status" value="1"/>
</dbReference>
<proteinExistence type="predicted"/>
<sequence>MYKKRIILPWALTVFLATPMAGGTPVATPPPAPDRPAPVIAPAATGRGQTAARPRRREAGAGRAPTTVTATPSSASSLVATATPPRPPAAGPSRAPTAPVADNPLRQAFKPTERFVDLRDLLAAISQQTGLSLMVSRAVRGNLNEVKGETVEQVLQEALAPRGFEWRLYDGCLYVGERGLLEDLWKVMHIPLKAKITRGKRLNADFRNLELPTIGRILRNFSGIDIRFTEQITGNMTMRIIDMPWERVLLGIVYLNGFRMMETDFSILISP</sequence>
<feature type="signal peptide" evidence="2">
    <location>
        <begin position="1"/>
        <end position="23"/>
    </location>
</feature>
<feature type="region of interest" description="Disordered" evidence="1">
    <location>
        <begin position="26"/>
        <end position="102"/>
    </location>
</feature>
<gene>
    <name evidence="3" type="ORF">OZSIB_3795</name>
</gene>
<dbReference type="AlphaFoldDB" id="A0A367ZPG0"/>
<evidence type="ECO:0000256" key="2">
    <source>
        <dbReference type="SAM" id="SignalP"/>
    </source>
</evidence>
<reference evidence="3 4" key="1">
    <citation type="submission" date="2018-05" db="EMBL/GenBank/DDBJ databases">
        <title>A metagenomic window into the 2 km-deep terrestrial subsurface aquifer revealed taxonomically and functionally diverse microbial community comprising novel uncultured bacterial lineages.</title>
        <authorList>
            <person name="Kadnikov V.V."/>
            <person name="Mardanov A.V."/>
            <person name="Beletsky A.V."/>
            <person name="Banks D."/>
            <person name="Pimenov N.V."/>
            <person name="Frank Y.A."/>
            <person name="Karnachuk O.V."/>
            <person name="Ravin N.V."/>
        </authorList>
    </citation>
    <scope>NUCLEOTIDE SEQUENCE [LARGE SCALE GENOMIC DNA]</scope>
    <source>
        <strain evidence="3">BY5</strain>
    </source>
</reference>
<comment type="caution">
    <text evidence="3">The sequence shown here is derived from an EMBL/GenBank/DDBJ whole genome shotgun (WGS) entry which is preliminary data.</text>
</comment>